<evidence type="ECO:0000313" key="1">
    <source>
        <dbReference type="EMBL" id="RPE13170.1"/>
    </source>
</evidence>
<name>A0A3N4QAZ9_9BACT</name>
<sequence>MIAQQTFRLSHVCEPLVSSAEYPPLYKHDDQQAALTIHVASDNDIDDLASRETAVFGARDTRAMYTEWVKDARKLDCTQFLIVRQNGQFNFTVCLSLPGINTGLSLLHPPANAIYLDVEIPAPFPATITAAMERVVAFLHTFPEAAVLLWHIPEADDQAHQLACALHFSPVPSALLKPSARAKLLSPGHLYIHTEVCK</sequence>
<organism evidence="1 2">
    <name type="scientific">Chitinophaga lutea</name>
    <dbReference type="NCBI Taxonomy" id="2488634"/>
    <lineage>
        <taxon>Bacteria</taxon>
        <taxon>Pseudomonadati</taxon>
        <taxon>Bacteroidota</taxon>
        <taxon>Chitinophagia</taxon>
        <taxon>Chitinophagales</taxon>
        <taxon>Chitinophagaceae</taxon>
        <taxon>Chitinophaga</taxon>
    </lineage>
</organism>
<dbReference type="Proteomes" id="UP000278351">
    <property type="component" value="Unassembled WGS sequence"/>
</dbReference>
<evidence type="ECO:0000313" key="2">
    <source>
        <dbReference type="Proteomes" id="UP000278351"/>
    </source>
</evidence>
<reference evidence="1 2" key="1">
    <citation type="submission" date="2018-11" db="EMBL/GenBank/DDBJ databases">
        <title>Chitinophaga lutea sp.nov., isolate from arsenic contaminated soil.</title>
        <authorList>
            <person name="Zong Y."/>
        </authorList>
    </citation>
    <scope>NUCLEOTIDE SEQUENCE [LARGE SCALE GENOMIC DNA]</scope>
    <source>
        <strain evidence="1 2">ZY74</strain>
    </source>
</reference>
<comment type="caution">
    <text evidence="1">The sequence shown here is derived from an EMBL/GenBank/DDBJ whole genome shotgun (WGS) entry which is preliminary data.</text>
</comment>
<proteinExistence type="predicted"/>
<accession>A0A3N4QAZ9</accession>
<protein>
    <submittedName>
        <fullName evidence="1">Uncharacterized protein</fullName>
    </submittedName>
</protein>
<keyword evidence="2" id="KW-1185">Reference proteome</keyword>
<dbReference type="EMBL" id="RPDH01000001">
    <property type="protein sequence ID" value="RPE13170.1"/>
    <property type="molecule type" value="Genomic_DNA"/>
</dbReference>
<gene>
    <name evidence="1" type="ORF">EGT74_06465</name>
</gene>
<dbReference type="AlphaFoldDB" id="A0A3N4QAZ9"/>